<feature type="region of interest" description="Disordered" evidence="1">
    <location>
        <begin position="1"/>
        <end position="42"/>
    </location>
</feature>
<gene>
    <name evidence="2" type="ORF">Q2362_02860</name>
</gene>
<comment type="caution">
    <text evidence="2">The sequence shown here is derived from an EMBL/GenBank/DDBJ whole genome shotgun (WGS) entry which is preliminary data.</text>
</comment>
<dbReference type="Pfam" id="PF16777">
    <property type="entry name" value="RHH_7"/>
    <property type="match status" value="1"/>
</dbReference>
<evidence type="ECO:0000313" key="3">
    <source>
        <dbReference type="Proteomes" id="UP001171111"/>
    </source>
</evidence>
<feature type="compositionally biased region" description="Polar residues" evidence="1">
    <location>
        <begin position="13"/>
        <end position="24"/>
    </location>
</feature>
<keyword evidence="3" id="KW-1185">Reference proteome</keyword>
<dbReference type="Proteomes" id="UP001171111">
    <property type="component" value="Unassembled WGS sequence"/>
</dbReference>
<dbReference type="InterPro" id="IPR031895">
    <property type="entry name" value="RHH_CopG"/>
</dbReference>
<organism evidence="2 3">
    <name type="scientific">Campylobacter magnus</name>
    <dbReference type="NCBI Taxonomy" id="3026462"/>
    <lineage>
        <taxon>Bacteria</taxon>
        <taxon>Pseudomonadati</taxon>
        <taxon>Campylobacterota</taxon>
        <taxon>Epsilonproteobacteria</taxon>
        <taxon>Campylobacterales</taxon>
        <taxon>Campylobacteraceae</taxon>
        <taxon>Campylobacter</taxon>
    </lineage>
</organism>
<feature type="compositionally biased region" description="Basic and acidic residues" evidence="1">
    <location>
        <begin position="1"/>
        <end position="11"/>
    </location>
</feature>
<protein>
    <submittedName>
        <fullName evidence="2">Ribbon-helix-helix domain-containing protein</fullName>
    </submittedName>
</protein>
<evidence type="ECO:0000313" key="2">
    <source>
        <dbReference type="EMBL" id="MDO2409041.1"/>
    </source>
</evidence>
<sequence length="89" mass="10048">MQKKDINEVLKEANSSGITAQRTFGAQDRPRGRKPKNEDEKANQRVCLYLTKDEYAKLESISQQKFLGMSAQSLAKQALLKFISEQSQG</sequence>
<dbReference type="RefSeq" id="WP_302243856.1">
    <property type="nucleotide sequence ID" value="NZ_JAULJQ010000003.1"/>
</dbReference>
<name>A0ABT8T6F2_9BACT</name>
<evidence type="ECO:0000256" key="1">
    <source>
        <dbReference type="SAM" id="MobiDB-lite"/>
    </source>
</evidence>
<reference evidence="2 3" key="1">
    <citation type="submission" date="2023-06" db="EMBL/GenBank/DDBJ databases">
        <title>Campylobacter magnum sp. nov., isolated from cecal contents of domestic pigs (Sus scrofa domesticus).</title>
        <authorList>
            <person name="Papic B."/>
            <person name="Gruntar I."/>
        </authorList>
    </citation>
    <scope>NUCLEOTIDE SEQUENCE [LARGE SCALE GENOMIC DNA]</scope>
    <source>
        <strain evidence="3">34484-21</strain>
    </source>
</reference>
<proteinExistence type="predicted"/>
<accession>A0ABT8T6F2</accession>
<dbReference type="EMBL" id="JAULJQ010000003">
    <property type="protein sequence ID" value="MDO2409041.1"/>
    <property type="molecule type" value="Genomic_DNA"/>
</dbReference>